<protein>
    <recommendedName>
        <fullName evidence="5">Peptidase S53 domain-containing protein</fullName>
    </recommendedName>
</protein>
<feature type="binding site" evidence="4">
    <location>
        <position position="178"/>
    </location>
    <ligand>
        <name>Ca(2+)</name>
        <dbReference type="ChEBI" id="CHEBI:29108"/>
    </ligand>
</feature>
<keyword evidence="3" id="KW-0720">Serine protease</keyword>
<evidence type="ECO:0000259" key="5">
    <source>
        <dbReference type="PROSITE" id="PS51695"/>
    </source>
</evidence>
<comment type="cofactor">
    <cofactor evidence="4">
        <name>Ca(2+)</name>
        <dbReference type="ChEBI" id="CHEBI:29108"/>
    </cofactor>
    <text evidence="4">Binds 1 Ca(2+) ion per subunit.</text>
</comment>
<dbReference type="PROSITE" id="PS00138">
    <property type="entry name" value="SUBTILASE_SER"/>
    <property type="match status" value="1"/>
</dbReference>
<feature type="binding site" evidence="4">
    <location>
        <position position="203"/>
    </location>
    <ligand>
        <name>Ca(2+)</name>
        <dbReference type="ChEBI" id="CHEBI:29108"/>
    </ligand>
</feature>
<dbReference type="SUPFAM" id="SSF52743">
    <property type="entry name" value="Subtilisin-like"/>
    <property type="match status" value="1"/>
</dbReference>
<dbReference type="InterPro" id="IPR050819">
    <property type="entry name" value="Tripeptidyl-peptidase_I"/>
</dbReference>
<dbReference type="EMBL" id="CAJOBA010038242">
    <property type="protein sequence ID" value="CAF4057336.1"/>
    <property type="molecule type" value="Genomic_DNA"/>
</dbReference>
<dbReference type="GO" id="GO:0006508">
    <property type="term" value="P:proteolysis"/>
    <property type="evidence" value="ECO:0007669"/>
    <property type="project" value="UniProtKB-KW"/>
</dbReference>
<reference evidence="6" key="1">
    <citation type="submission" date="2021-02" db="EMBL/GenBank/DDBJ databases">
        <authorList>
            <person name="Nowell W R."/>
        </authorList>
    </citation>
    <scope>NUCLEOTIDE SEQUENCE</scope>
</reference>
<dbReference type="GO" id="GO:0008240">
    <property type="term" value="F:tripeptidyl-peptidase activity"/>
    <property type="evidence" value="ECO:0007669"/>
    <property type="project" value="TreeGrafter"/>
</dbReference>
<keyword evidence="1" id="KW-0645">Protease</keyword>
<evidence type="ECO:0000256" key="2">
    <source>
        <dbReference type="ARBA" id="ARBA00022801"/>
    </source>
</evidence>
<dbReference type="PROSITE" id="PS51695">
    <property type="entry name" value="SEDOLISIN"/>
    <property type="match status" value="1"/>
</dbReference>
<evidence type="ECO:0000313" key="6">
    <source>
        <dbReference type="EMBL" id="CAF1249762.1"/>
    </source>
</evidence>
<proteinExistence type="predicted"/>
<dbReference type="Gene3D" id="3.40.50.200">
    <property type="entry name" value="Peptidase S8/S53 domain"/>
    <property type="match status" value="1"/>
</dbReference>
<feature type="domain" description="Peptidase S53" evidence="5">
    <location>
        <begin position="1"/>
        <end position="223"/>
    </location>
</feature>
<dbReference type="InterPro" id="IPR036852">
    <property type="entry name" value="Peptidase_S8/S53_dom_sf"/>
</dbReference>
<dbReference type="InterPro" id="IPR030400">
    <property type="entry name" value="Sedolisin_dom"/>
</dbReference>
<evidence type="ECO:0000256" key="4">
    <source>
        <dbReference type="PROSITE-ProRule" id="PRU01032"/>
    </source>
</evidence>
<keyword evidence="2" id="KW-0378">Hydrolase</keyword>
<sequence length="227" mass="25364">MSYCRAPRFSESAYYPAASPYVTSVGGTQLIRGDSHCRYIPEEPNICLQEIAAYRSLLTGCRVTSGGGFSSFSEMPKYQRKTVQQYFKRSKVLPPTSYYNQSNRAYPDISLLAHNYIVKLNENVEIPIDGTSASSPTIAGLFSLINNRRLQNGLKLLGFLNPLLYKLAIKYPDVFYDITKADNKCTASPTCCQYGFLTAKGFDPVTGLGSINHRRLIKILTDKNLKL</sequence>
<dbReference type="AlphaFoldDB" id="A0A8S2EV91"/>
<evidence type="ECO:0000313" key="8">
    <source>
        <dbReference type="Proteomes" id="UP000677228"/>
    </source>
</evidence>
<dbReference type="GO" id="GO:0046872">
    <property type="term" value="F:metal ion binding"/>
    <property type="evidence" value="ECO:0007669"/>
    <property type="project" value="UniProtKB-UniRule"/>
</dbReference>
<dbReference type="PANTHER" id="PTHR14218">
    <property type="entry name" value="PROTEASE S8 TRIPEPTIDYL PEPTIDASE I CLN2"/>
    <property type="match status" value="1"/>
</dbReference>
<feature type="binding site" evidence="4">
    <location>
        <position position="201"/>
    </location>
    <ligand>
        <name>Ca(2+)</name>
        <dbReference type="ChEBI" id="CHEBI:29108"/>
    </ligand>
</feature>
<comment type="caution">
    <text evidence="4">Lacks conserved residue(s) required for the propagation of feature annotation.</text>
</comment>
<dbReference type="GO" id="GO:0004252">
    <property type="term" value="F:serine-type endopeptidase activity"/>
    <property type="evidence" value="ECO:0007669"/>
    <property type="project" value="InterPro"/>
</dbReference>
<dbReference type="PANTHER" id="PTHR14218:SF15">
    <property type="entry name" value="TRIPEPTIDYL-PEPTIDASE 1"/>
    <property type="match status" value="1"/>
</dbReference>
<dbReference type="InterPro" id="IPR023828">
    <property type="entry name" value="Peptidase_S8_Ser-AS"/>
</dbReference>
<evidence type="ECO:0000256" key="1">
    <source>
        <dbReference type="ARBA" id="ARBA00022670"/>
    </source>
</evidence>
<accession>A0A8S2EV91</accession>
<gene>
    <name evidence="6" type="ORF">OVA965_LOCUS26222</name>
    <name evidence="7" type="ORF">TMI583_LOCUS26958</name>
</gene>
<evidence type="ECO:0000256" key="3">
    <source>
        <dbReference type="ARBA" id="ARBA00022825"/>
    </source>
</evidence>
<feature type="binding site" evidence="4">
    <location>
        <position position="177"/>
    </location>
    <ligand>
        <name>Ca(2+)</name>
        <dbReference type="ChEBI" id="CHEBI:29108"/>
    </ligand>
</feature>
<keyword evidence="4" id="KW-0106">Calcium</keyword>
<dbReference type="Proteomes" id="UP000682733">
    <property type="component" value="Unassembled WGS sequence"/>
</dbReference>
<organism evidence="6 8">
    <name type="scientific">Didymodactylos carnosus</name>
    <dbReference type="NCBI Taxonomy" id="1234261"/>
    <lineage>
        <taxon>Eukaryota</taxon>
        <taxon>Metazoa</taxon>
        <taxon>Spiralia</taxon>
        <taxon>Gnathifera</taxon>
        <taxon>Rotifera</taxon>
        <taxon>Eurotatoria</taxon>
        <taxon>Bdelloidea</taxon>
        <taxon>Philodinida</taxon>
        <taxon>Philodinidae</taxon>
        <taxon>Didymodactylos</taxon>
    </lineage>
</organism>
<evidence type="ECO:0000313" key="7">
    <source>
        <dbReference type="EMBL" id="CAF4057336.1"/>
    </source>
</evidence>
<dbReference type="Proteomes" id="UP000677228">
    <property type="component" value="Unassembled WGS sequence"/>
</dbReference>
<keyword evidence="4" id="KW-0479">Metal-binding</keyword>
<name>A0A8S2EV91_9BILA</name>
<dbReference type="EMBL" id="CAJNOK010016693">
    <property type="protein sequence ID" value="CAF1249762.1"/>
    <property type="molecule type" value="Genomic_DNA"/>
</dbReference>
<dbReference type="CDD" id="cd04056">
    <property type="entry name" value="Peptidases_S53"/>
    <property type="match status" value="1"/>
</dbReference>
<comment type="caution">
    <text evidence="6">The sequence shown here is derived from an EMBL/GenBank/DDBJ whole genome shotgun (WGS) entry which is preliminary data.</text>
</comment>